<evidence type="ECO:0000256" key="3">
    <source>
        <dbReference type="ARBA" id="ARBA00012438"/>
    </source>
</evidence>
<feature type="transmembrane region" description="Helical" evidence="14">
    <location>
        <begin position="12"/>
        <end position="30"/>
    </location>
</feature>
<dbReference type="Proteomes" id="UP000243333">
    <property type="component" value="Unassembled WGS sequence"/>
</dbReference>
<keyword evidence="17" id="KW-1185">Reference proteome</keyword>
<accession>A0A1G7MWP3</accession>
<dbReference type="Pfam" id="PF06580">
    <property type="entry name" value="His_kinase"/>
    <property type="match status" value="1"/>
</dbReference>
<dbReference type="GO" id="GO:0071555">
    <property type="term" value="P:cell wall organization"/>
    <property type="evidence" value="ECO:0007669"/>
    <property type="project" value="InterPro"/>
</dbReference>
<dbReference type="Gene3D" id="3.30.450.40">
    <property type="match status" value="1"/>
</dbReference>
<dbReference type="InterPro" id="IPR003594">
    <property type="entry name" value="HATPase_dom"/>
</dbReference>
<keyword evidence="9 16" id="KW-0418">Kinase</keyword>
<keyword evidence="7 14" id="KW-0812">Transmembrane</keyword>
<keyword evidence="6" id="KW-0808">Transferase</keyword>
<dbReference type="GO" id="GO:0000155">
    <property type="term" value="F:phosphorelay sensor kinase activity"/>
    <property type="evidence" value="ECO:0007669"/>
    <property type="project" value="InterPro"/>
</dbReference>
<dbReference type="InterPro" id="IPR003018">
    <property type="entry name" value="GAF"/>
</dbReference>
<keyword evidence="4" id="KW-1003">Cell membrane</keyword>
<evidence type="ECO:0000256" key="11">
    <source>
        <dbReference type="ARBA" id="ARBA00022989"/>
    </source>
</evidence>
<evidence type="ECO:0000256" key="7">
    <source>
        <dbReference type="ARBA" id="ARBA00022692"/>
    </source>
</evidence>
<dbReference type="Gene3D" id="1.10.1760.20">
    <property type="match status" value="1"/>
</dbReference>
<dbReference type="OrthoDB" id="9809348at2"/>
<dbReference type="Pfam" id="PF01590">
    <property type="entry name" value="GAF"/>
    <property type="match status" value="1"/>
</dbReference>
<keyword evidence="13 14" id="KW-0472">Membrane</keyword>
<dbReference type="Pfam" id="PF07694">
    <property type="entry name" value="5TM-5TMR_LYT"/>
    <property type="match status" value="1"/>
</dbReference>
<dbReference type="GO" id="GO:0005524">
    <property type="term" value="F:ATP binding"/>
    <property type="evidence" value="ECO:0007669"/>
    <property type="project" value="UniProtKB-KW"/>
</dbReference>
<dbReference type="AlphaFoldDB" id="A0A1G7MWP3"/>
<keyword evidence="8" id="KW-0547">Nucleotide-binding</keyword>
<evidence type="ECO:0000256" key="9">
    <source>
        <dbReference type="ARBA" id="ARBA00022777"/>
    </source>
</evidence>
<dbReference type="GO" id="GO:0005886">
    <property type="term" value="C:plasma membrane"/>
    <property type="evidence" value="ECO:0007669"/>
    <property type="project" value="UniProtKB-SubCell"/>
</dbReference>
<evidence type="ECO:0000259" key="15">
    <source>
        <dbReference type="SMART" id="SM00065"/>
    </source>
</evidence>
<protein>
    <recommendedName>
        <fullName evidence="3">histidine kinase</fullName>
        <ecNumber evidence="3">2.7.13.3</ecNumber>
    </recommendedName>
</protein>
<feature type="domain" description="GAF" evidence="15">
    <location>
        <begin position="221"/>
        <end position="356"/>
    </location>
</feature>
<dbReference type="InterPro" id="IPR011620">
    <property type="entry name" value="Sig_transdc_His_kinase_LytS_TM"/>
</dbReference>
<dbReference type="EC" id="2.7.13.3" evidence="3"/>
<dbReference type="EMBL" id="FNBU01000020">
    <property type="protein sequence ID" value="SDF66091.1"/>
    <property type="molecule type" value="Genomic_DNA"/>
</dbReference>
<dbReference type="Pfam" id="PF02518">
    <property type="entry name" value="HATPase_c"/>
    <property type="match status" value="1"/>
</dbReference>
<organism evidence="16 17">
    <name type="scientific">Sporolituus thermophilus DSM 23256</name>
    <dbReference type="NCBI Taxonomy" id="1123285"/>
    <lineage>
        <taxon>Bacteria</taxon>
        <taxon>Bacillati</taxon>
        <taxon>Bacillota</taxon>
        <taxon>Negativicutes</taxon>
        <taxon>Selenomonadales</taxon>
        <taxon>Sporomusaceae</taxon>
        <taxon>Sporolituus</taxon>
    </lineage>
</organism>
<evidence type="ECO:0000256" key="1">
    <source>
        <dbReference type="ARBA" id="ARBA00000085"/>
    </source>
</evidence>
<comment type="subcellular location">
    <subcellularLocation>
        <location evidence="2">Cell membrane</location>
        <topology evidence="2">Multi-pass membrane protein</topology>
    </subcellularLocation>
</comment>
<evidence type="ECO:0000256" key="8">
    <source>
        <dbReference type="ARBA" id="ARBA00022741"/>
    </source>
</evidence>
<keyword evidence="5" id="KW-0597">Phosphoprotein</keyword>
<proteinExistence type="predicted"/>
<dbReference type="RefSeq" id="WP_093691037.1">
    <property type="nucleotide sequence ID" value="NZ_FNBU01000020.1"/>
</dbReference>
<dbReference type="STRING" id="1123285.SAMN05660235_02318"/>
<evidence type="ECO:0000256" key="6">
    <source>
        <dbReference type="ARBA" id="ARBA00022679"/>
    </source>
</evidence>
<feature type="transmembrane region" description="Helical" evidence="14">
    <location>
        <begin position="135"/>
        <end position="157"/>
    </location>
</feature>
<dbReference type="PANTHER" id="PTHR34220">
    <property type="entry name" value="SENSOR HISTIDINE KINASE YPDA"/>
    <property type="match status" value="1"/>
</dbReference>
<evidence type="ECO:0000313" key="16">
    <source>
        <dbReference type="EMBL" id="SDF66091.1"/>
    </source>
</evidence>
<evidence type="ECO:0000256" key="2">
    <source>
        <dbReference type="ARBA" id="ARBA00004651"/>
    </source>
</evidence>
<feature type="transmembrane region" description="Helical" evidence="14">
    <location>
        <begin position="169"/>
        <end position="188"/>
    </location>
</feature>
<reference evidence="17" key="1">
    <citation type="submission" date="2016-10" db="EMBL/GenBank/DDBJ databases">
        <authorList>
            <person name="Varghese N."/>
            <person name="Submissions S."/>
        </authorList>
    </citation>
    <scope>NUCLEOTIDE SEQUENCE [LARGE SCALE GENOMIC DNA]</scope>
    <source>
        <strain evidence="17">DSM 23256</strain>
    </source>
</reference>
<evidence type="ECO:0000256" key="13">
    <source>
        <dbReference type="ARBA" id="ARBA00023136"/>
    </source>
</evidence>
<dbReference type="InterPro" id="IPR010559">
    <property type="entry name" value="Sig_transdc_His_kin_internal"/>
</dbReference>
<dbReference type="Gene3D" id="3.30.565.10">
    <property type="entry name" value="Histidine kinase-like ATPase, C-terminal domain"/>
    <property type="match status" value="1"/>
</dbReference>
<keyword evidence="10" id="KW-0067">ATP-binding</keyword>
<evidence type="ECO:0000256" key="4">
    <source>
        <dbReference type="ARBA" id="ARBA00022475"/>
    </source>
</evidence>
<feature type="transmembrane region" description="Helical" evidence="14">
    <location>
        <begin position="73"/>
        <end position="93"/>
    </location>
</feature>
<dbReference type="InterPro" id="IPR029016">
    <property type="entry name" value="GAF-like_dom_sf"/>
</dbReference>
<dbReference type="SMART" id="SM00065">
    <property type="entry name" value="GAF"/>
    <property type="match status" value="1"/>
</dbReference>
<evidence type="ECO:0000256" key="10">
    <source>
        <dbReference type="ARBA" id="ARBA00022840"/>
    </source>
</evidence>
<name>A0A1G7MWP3_9FIRM</name>
<keyword evidence="11 14" id="KW-1133">Transmembrane helix</keyword>
<dbReference type="SUPFAM" id="SSF55781">
    <property type="entry name" value="GAF domain-like"/>
    <property type="match status" value="1"/>
</dbReference>
<evidence type="ECO:0000256" key="12">
    <source>
        <dbReference type="ARBA" id="ARBA00023012"/>
    </source>
</evidence>
<feature type="transmembrane region" description="Helical" evidence="14">
    <location>
        <begin position="100"/>
        <end position="123"/>
    </location>
</feature>
<feature type="transmembrane region" description="Helical" evidence="14">
    <location>
        <begin position="42"/>
        <end position="61"/>
    </location>
</feature>
<dbReference type="InterPro" id="IPR050640">
    <property type="entry name" value="Bact_2-comp_sensor_kinase"/>
</dbReference>
<evidence type="ECO:0000256" key="14">
    <source>
        <dbReference type="SAM" id="Phobius"/>
    </source>
</evidence>
<evidence type="ECO:0000256" key="5">
    <source>
        <dbReference type="ARBA" id="ARBA00022553"/>
    </source>
</evidence>
<keyword evidence="12" id="KW-0902">Two-component regulatory system</keyword>
<evidence type="ECO:0000313" key="17">
    <source>
        <dbReference type="Proteomes" id="UP000243333"/>
    </source>
</evidence>
<dbReference type="PANTHER" id="PTHR34220:SF7">
    <property type="entry name" value="SENSOR HISTIDINE KINASE YPDA"/>
    <property type="match status" value="1"/>
</dbReference>
<gene>
    <name evidence="16" type="ORF">SAMN05660235_02318</name>
</gene>
<comment type="catalytic activity">
    <reaction evidence="1">
        <text>ATP + protein L-histidine = ADP + protein N-phospho-L-histidine.</text>
        <dbReference type="EC" id="2.7.13.3"/>
    </reaction>
</comment>
<dbReference type="SUPFAM" id="SSF55874">
    <property type="entry name" value="ATPase domain of HSP90 chaperone/DNA topoisomerase II/histidine kinase"/>
    <property type="match status" value="1"/>
</dbReference>
<dbReference type="InterPro" id="IPR036890">
    <property type="entry name" value="HATPase_C_sf"/>
</dbReference>
<sequence length="565" mass="60786">MTEILLVEMIERMGVAVTMALILAQTATFRRLVQRRVTGRDRLLLTLFFGLIGILGTYAGIPVNDALANSRVVGVMAAGLIGGPKMGVAVGLIAGGHRYLLGGFTAGACALANICEGILAGYIHRRWLTRPVPWWLALAAGMVGETLQMMIILLVARPFSAALALVQEIALPMIVVNSIGLAIFMQIMKMARDAQRKVGAEQSHKALEIATKTLPFLRRGLTADSAEATARIIFAAAGYDAVAITDTERVLAFVGVEAAHHAVPGAGLTRATRHVLATGRIWVARNRQEIGCRCGDCRLASAVVVPLVRAGLVVGTLKLYYTRANAVGDADIVFAEGIAHLFSTQLELAEIDQQAKLAARAKLKALHAQINPHFLFNTLNTITSLIRTNPDLARELLLKLSTIFRHTLHKTGRNITIAEELTQVRAYLAIEQARHGHKLKVVEDIAPHLVNCLIPSLTIQPLVENAIKHGLGPKAEGGCVWLTVREGPEAALEIVIADDGVGMDLTCRHPLRQPGNEAIGLINVHERLRGQFGPSYGLTLESRPGGGTVVTMRVPRGLEEVNDCA</sequence>